<keyword evidence="3" id="KW-0540">Nuclease</keyword>
<accession>A0A0G0K519</accession>
<keyword evidence="2" id="KW-1277">Toxin-antitoxin system</keyword>
<dbReference type="Proteomes" id="UP000034591">
    <property type="component" value="Unassembled WGS sequence"/>
</dbReference>
<dbReference type="EMBL" id="LBTI01000072">
    <property type="protein sequence ID" value="KKQ35726.1"/>
    <property type="molecule type" value="Genomic_DNA"/>
</dbReference>
<evidence type="ECO:0000256" key="4">
    <source>
        <dbReference type="ARBA" id="ARBA00022759"/>
    </source>
</evidence>
<keyword evidence="7" id="KW-0346">Stress response</keyword>
<proteinExistence type="inferred from homology"/>
<dbReference type="InterPro" id="IPR038570">
    <property type="entry name" value="HicA_sf"/>
</dbReference>
<evidence type="ECO:0000256" key="2">
    <source>
        <dbReference type="ARBA" id="ARBA00022649"/>
    </source>
</evidence>
<comment type="caution">
    <text evidence="8">The sequence shown here is derived from an EMBL/GenBank/DDBJ whole genome shotgun (WGS) entry which is preliminary data.</text>
</comment>
<dbReference type="SUPFAM" id="SSF143100">
    <property type="entry name" value="TTHA1013/TTHA0281-like"/>
    <property type="match status" value="1"/>
</dbReference>
<dbReference type="STRING" id="1618545.US53_C0072G0010"/>
<dbReference type="Gene3D" id="3.30.920.30">
    <property type="entry name" value="Hypothetical protein"/>
    <property type="match status" value="1"/>
</dbReference>
<keyword evidence="4" id="KW-0255">Endonuclease</keyword>
<dbReference type="SUPFAM" id="SSF54786">
    <property type="entry name" value="YcfA/nrd intein domain"/>
    <property type="match status" value="1"/>
</dbReference>
<evidence type="ECO:0000256" key="7">
    <source>
        <dbReference type="ARBA" id="ARBA00023016"/>
    </source>
</evidence>
<evidence type="ECO:0008006" key="10">
    <source>
        <dbReference type="Google" id="ProtNLM"/>
    </source>
</evidence>
<evidence type="ECO:0000256" key="6">
    <source>
        <dbReference type="ARBA" id="ARBA00022884"/>
    </source>
</evidence>
<evidence type="ECO:0000256" key="1">
    <source>
        <dbReference type="ARBA" id="ARBA00006620"/>
    </source>
</evidence>
<dbReference type="GO" id="GO:0003729">
    <property type="term" value="F:mRNA binding"/>
    <property type="evidence" value="ECO:0007669"/>
    <property type="project" value="InterPro"/>
</dbReference>
<dbReference type="Gene3D" id="3.30.160.250">
    <property type="match status" value="1"/>
</dbReference>
<gene>
    <name evidence="8" type="ORF">US53_C0072G0010</name>
</gene>
<dbReference type="GO" id="GO:0016787">
    <property type="term" value="F:hydrolase activity"/>
    <property type="evidence" value="ECO:0007669"/>
    <property type="project" value="UniProtKB-KW"/>
</dbReference>
<protein>
    <recommendedName>
        <fullName evidence="10">Toxin-antitoxin system, toxin component, HicA family</fullName>
    </recommendedName>
</protein>
<dbReference type="Pfam" id="PF07927">
    <property type="entry name" value="HicA_toxin"/>
    <property type="match status" value="1"/>
</dbReference>
<comment type="similarity">
    <text evidence="1">Belongs to the HicA mRNA interferase family.</text>
</comment>
<organism evidence="8 9">
    <name type="scientific">Candidatus Woesebacteria bacterium GW2011_GWA1_37_7</name>
    <dbReference type="NCBI Taxonomy" id="1618545"/>
    <lineage>
        <taxon>Bacteria</taxon>
        <taxon>Candidatus Woeseibacteriota</taxon>
    </lineage>
</organism>
<evidence type="ECO:0000256" key="3">
    <source>
        <dbReference type="ARBA" id="ARBA00022722"/>
    </source>
</evidence>
<reference evidence="8 9" key="1">
    <citation type="journal article" date="2015" name="Nature">
        <title>rRNA introns, odd ribosomes, and small enigmatic genomes across a large radiation of phyla.</title>
        <authorList>
            <person name="Brown C.T."/>
            <person name="Hug L.A."/>
            <person name="Thomas B.C."/>
            <person name="Sharon I."/>
            <person name="Castelle C.J."/>
            <person name="Singh A."/>
            <person name="Wilkins M.J."/>
            <person name="Williams K.H."/>
            <person name="Banfield J.F."/>
        </authorList>
    </citation>
    <scope>NUCLEOTIDE SEQUENCE [LARGE SCALE GENOMIC DNA]</scope>
</reference>
<name>A0A0G0K519_9BACT</name>
<dbReference type="InterPro" id="IPR035069">
    <property type="entry name" value="TTHA1013/TTHA0281-like"/>
</dbReference>
<evidence type="ECO:0000313" key="9">
    <source>
        <dbReference type="Proteomes" id="UP000034591"/>
    </source>
</evidence>
<dbReference type="InterPro" id="IPR012933">
    <property type="entry name" value="HicA_mRNA_interferase"/>
</dbReference>
<dbReference type="GO" id="GO:0004519">
    <property type="term" value="F:endonuclease activity"/>
    <property type="evidence" value="ECO:0007669"/>
    <property type="project" value="UniProtKB-KW"/>
</dbReference>
<sequence>MKQRSYTLIFKPEPEGGFTVIVPTLPGCVTYGKNLEEVLKNIKSQFHQTIRFFIQQLTFKILVKSLMPKLPSITPRRLIKKLGKLGFIEDHTSGSHIIMYHPQTGKRAVIPYHLSDIPKGTLHSILKESGIGVNEFAKK</sequence>
<dbReference type="AlphaFoldDB" id="A0A0G0K519"/>
<keyword evidence="5" id="KW-0378">Hydrolase</keyword>
<keyword evidence="6" id="KW-0694">RNA-binding</keyword>
<evidence type="ECO:0000256" key="5">
    <source>
        <dbReference type="ARBA" id="ARBA00022801"/>
    </source>
</evidence>
<evidence type="ECO:0000313" key="8">
    <source>
        <dbReference type="EMBL" id="KKQ35726.1"/>
    </source>
</evidence>